<dbReference type="EMBL" id="KV440980">
    <property type="protein sequence ID" value="OAD74026.1"/>
    <property type="molecule type" value="Genomic_DNA"/>
</dbReference>
<gene>
    <name evidence="4" type="ORF">PHYBLDRAFT_112527</name>
</gene>
<evidence type="ECO:0000313" key="5">
    <source>
        <dbReference type="Proteomes" id="UP000077315"/>
    </source>
</evidence>
<organism evidence="4 5">
    <name type="scientific">Phycomyces blakesleeanus (strain ATCC 8743b / DSM 1359 / FGSC 10004 / NBRC 33097 / NRRL 1555)</name>
    <dbReference type="NCBI Taxonomy" id="763407"/>
    <lineage>
        <taxon>Eukaryota</taxon>
        <taxon>Fungi</taxon>
        <taxon>Fungi incertae sedis</taxon>
        <taxon>Mucoromycota</taxon>
        <taxon>Mucoromycotina</taxon>
        <taxon>Mucoromycetes</taxon>
        <taxon>Mucorales</taxon>
        <taxon>Phycomycetaceae</taxon>
        <taxon>Phycomyces</taxon>
    </lineage>
</organism>
<dbReference type="VEuPathDB" id="FungiDB:PHYBLDRAFT_112527"/>
<keyword evidence="5" id="KW-1185">Reference proteome</keyword>
<dbReference type="GO" id="GO:0046872">
    <property type="term" value="F:metal ion binding"/>
    <property type="evidence" value="ECO:0007669"/>
    <property type="project" value="UniProtKB-KW"/>
</dbReference>
<dbReference type="GeneID" id="28989200"/>
<evidence type="ECO:0000313" key="4">
    <source>
        <dbReference type="EMBL" id="OAD74026.1"/>
    </source>
</evidence>
<feature type="domain" description="DDE Tnp4" evidence="3">
    <location>
        <begin position="2"/>
        <end position="110"/>
    </location>
</feature>
<name>A0A162PU81_PHYB8</name>
<dbReference type="AlphaFoldDB" id="A0A162PU81"/>
<sequence>MNDARVFEESTMGSDPNNFFSGDQYVLADASYIPKTYVVPVIKKPKNKELCDADKAFNSYIAMMRIKIEHAFGILKARFCSLKRLPIKIRSRKDMNMVNSWIRVCVILHNFLIDQTDDMMTMTMKISWEKREKEEIERISREGVTGTVDDYPAMSLSDENAKLKRIRIKEEILIKNGDGNLLKKSKK</sequence>
<dbReference type="Pfam" id="PF13359">
    <property type="entry name" value="DDE_Tnp_4"/>
    <property type="match status" value="1"/>
</dbReference>
<reference evidence="5" key="1">
    <citation type="submission" date="2015-06" db="EMBL/GenBank/DDBJ databases">
        <title>Expansion of signal transduction pathways in fungi by whole-genome duplication.</title>
        <authorList>
            <consortium name="DOE Joint Genome Institute"/>
            <person name="Corrochano L.M."/>
            <person name="Kuo A."/>
            <person name="Marcet-Houben M."/>
            <person name="Polaino S."/>
            <person name="Salamov A."/>
            <person name="Villalobos J.M."/>
            <person name="Alvarez M.I."/>
            <person name="Avalos J."/>
            <person name="Benito E.P."/>
            <person name="Benoit I."/>
            <person name="Burger G."/>
            <person name="Camino L.P."/>
            <person name="Canovas D."/>
            <person name="Cerda-Olmedo E."/>
            <person name="Cheng J.-F."/>
            <person name="Dominguez A."/>
            <person name="Elias M."/>
            <person name="Eslava A.P."/>
            <person name="Glaser F."/>
            <person name="Grimwood J."/>
            <person name="Gutierrez G."/>
            <person name="Heitman J."/>
            <person name="Henrissat B."/>
            <person name="Iturriaga E.A."/>
            <person name="Lang B.F."/>
            <person name="Lavin J.L."/>
            <person name="Lee S."/>
            <person name="Li W."/>
            <person name="Lindquist E."/>
            <person name="Lopez-Garcia S."/>
            <person name="Luque E.M."/>
            <person name="Marcos A.T."/>
            <person name="Martin J."/>
            <person name="McCluskey K."/>
            <person name="Medina H.R."/>
            <person name="Miralles-Duran A."/>
            <person name="Miyazaki A."/>
            <person name="Munoz-Torres E."/>
            <person name="Oguiza J.A."/>
            <person name="Ohm R."/>
            <person name="Olmedo M."/>
            <person name="Orejas M."/>
            <person name="Ortiz-Castellanos L."/>
            <person name="Pisabarro A.G."/>
            <person name="Rodriguez-Romero J."/>
            <person name="Ruiz-Herrera J."/>
            <person name="Ruiz-Vazquez R."/>
            <person name="Sanz C."/>
            <person name="Schackwitz W."/>
            <person name="Schmutz J."/>
            <person name="Shahriari M."/>
            <person name="Shelest E."/>
            <person name="Silva-Franco F."/>
            <person name="Soanes D."/>
            <person name="Syed K."/>
            <person name="Tagua V.G."/>
            <person name="Talbot N.J."/>
            <person name="Thon M."/>
            <person name="De vries R.P."/>
            <person name="Wiebenga A."/>
            <person name="Yadav J.S."/>
            <person name="Braun E.L."/>
            <person name="Baker S."/>
            <person name="Garre V."/>
            <person name="Horwitz B."/>
            <person name="Torres-Martinez S."/>
            <person name="Idnurm A."/>
            <person name="Herrera-Estrella A."/>
            <person name="Gabaldon T."/>
            <person name="Grigoriev I.V."/>
        </authorList>
    </citation>
    <scope>NUCLEOTIDE SEQUENCE [LARGE SCALE GENOMIC DNA]</scope>
    <source>
        <strain evidence="5">NRRL 1555(-)</strain>
    </source>
</reference>
<keyword evidence="2" id="KW-0479">Metal-binding</keyword>
<evidence type="ECO:0000256" key="1">
    <source>
        <dbReference type="ARBA" id="ARBA00001968"/>
    </source>
</evidence>
<protein>
    <recommendedName>
        <fullName evidence="3">DDE Tnp4 domain-containing protein</fullName>
    </recommendedName>
</protein>
<accession>A0A162PU81</accession>
<comment type="cofactor">
    <cofactor evidence="1">
        <name>a divalent metal cation</name>
        <dbReference type="ChEBI" id="CHEBI:60240"/>
    </cofactor>
</comment>
<evidence type="ECO:0000259" key="3">
    <source>
        <dbReference type="Pfam" id="PF13359"/>
    </source>
</evidence>
<dbReference type="RefSeq" id="XP_018292066.1">
    <property type="nucleotide sequence ID" value="XM_018428294.1"/>
</dbReference>
<proteinExistence type="predicted"/>
<evidence type="ECO:0000256" key="2">
    <source>
        <dbReference type="ARBA" id="ARBA00022723"/>
    </source>
</evidence>
<dbReference type="OrthoDB" id="2668416at2759"/>
<dbReference type="InterPro" id="IPR027806">
    <property type="entry name" value="HARBI1_dom"/>
</dbReference>
<dbReference type="Proteomes" id="UP000077315">
    <property type="component" value="Unassembled WGS sequence"/>
</dbReference>
<dbReference type="InParanoid" id="A0A162PU81"/>